<feature type="non-terminal residue" evidence="1">
    <location>
        <position position="1"/>
    </location>
</feature>
<organism evidence="1 2">
    <name type="scientific">Bipolaris victoriae (strain FI3)</name>
    <name type="common">Victoria blight of oats agent</name>
    <name type="synonym">Cochliobolus victoriae</name>
    <dbReference type="NCBI Taxonomy" id="930091"/>
    <lineage>
        <taxon>Eukaryota</taxon>
        <taxon>Fungi</taxon>
        <taxon>Dikarya</taxon>
        <taxon>Ascomycota</taxon>
        <taxon>Pezizomycotina</taxon>
        <taxon>Dothideomycetes</taxon>
        <taxon>Pleosporomycetidae</taxon>
        <taxon>Pleosporales</taxon>
        <taxon>Pleosporineae</taxon>
        <taxon>Pleosporaceae</taxon>
        <taxon>Bipolaris</taxon>
    </lineage>
</organism>
<dbReference type="Proteomes" id="UP000054337">
    <property type="component" value="Unassembled WGS sequence"/>
</dbReference>
<dbReference type="OrthoDB" id="10494106at2759"/>
<dbReference type="HOGENOM" id="CLU_3055853_0_0_1"/>
<dbReference type="RefSeq" id="XP_014550004.1">
    <property type="nucleotide sequence ID" value="XM_014694518.1"/>
</dbReference>
<dbReference type="AlphaFoldDB" id="W7E333"/>
<sequence length="54" mass="5808">YTSLSWSALRQASITLVFRESLSGDAVEIKSIHPYILIASSPAITAIMISDVLA</sequence>
<dbReference type="GeneID" id="26250979"/>
<evidence type="ECO:0000313" key="2">
    <source>
        <dbReference type="Proteomes" id="UP000054337"/>
    </source>
</evidence>
<gene>
    <name evidence="1" type="ORF">COCVIDRAFT_116915</name>
</gene>
<protein>
    <submittedName>
        <fullName evidence="1">Uncharacterized protein</fullName>
    </submittedName>
</protein>
<reference evidence="1 2" key="1">
    <citation type="journal article" date="2013" name="PLoS Genet.">
        <title>Comparative genome structure, secondary metabolite, and effector coding capacity across Cochliobolus pathogens.</title>
        <authorList>
            <person name="Condon B.J."/>
            <person name="Leng Y."/>
            <person name="Wu D."/>
            <person name="Bushley K.E."/>
            <person name="Ohm R.A."/>
            <person name="Otillar R."/>
            <person name="Martin J."/>
            <person name="Schackwitz W."/>
            <person name="Grimwood J."/>
            <person name="MohdZainudin N."/>
            <person name="Xue C."/>
            <person name="Wang R."/>
            <person name="Manning V.A."/>
            <person name="Dhillon B."/>
            <person name="Tu Z.J."/>
            <person name="Steffenson B.J."/>
            <person name="Salamov A."/>
            <person name="Sun H."/>
            <person name="Lowry S."/>
            <person name="LaButti K."/>
            <person name="Han J."/>
            <person name="Copeland A."/>
            <person name="Lindquist E."/>
            <person name="Barry K."/>
            <person name="Schmutz J."/>
            <person name="Baker S.E."/>
            <person name="Ciuffetti L.M."/>
            <person name="Grigoriev I.V."/>
            <person name="Zhong S."/>
            <person name="Turgeon B.G."/>
        </authorList>
    </citation>
    <scope>NUCLEOTIDE SEQUENCE [LARGE SCALE GENOMIC DNA]</scope>
    <source>
        <strain evidence="1 2">FI3</strain>
    </source>
</reference>
<keyword evidence="2" id="KW-1185">Reference proteome</keyword>
<name>W7E333_BIPV3</name>
<accession>W7E333</accession>
<evidence type="ECO:0000313" key="1">
    <source>
        <dbReference type="EMBL" id="EUN20430.1"/>
    </source>
</evidence>
<proteinExistence type="predicted"/>
<dbReference type="EMBL" id="KI969061">
    <property type="protein sequence ID" value="EUN20430.1"/>
    <property type="molecule type" value="Genomic_DNA"/>
</dbReference>